<organism evidence="4 5">
    <name type="scientific">Cutaneotrichosporon oleaginosum</name>
    <dbReference type="NCBI Taxonomy" id="879819"/>
    <lineage>
        <taxon>Eukaryota</taxon>
        <taxon>Fungi</taxon>
        <taxon>Dikarya</taxon>
        <taxon>Basidiomycota</taxon>
        <taxon>Agaricomycotina</taxon>
        <taxon>Tremellomycetes</taxon>
        <taxon>Trichosporonales</taxon>
        <taxon>Trichosporonaceae</taxon>
        <taxon>Cutaneotrichosporon</taxon>
    </lineage>
</organism>
<proteinExistence type="predicted"/>
<sequence>MPDTSDSAFTPTTLPDPTDYTCPFSDHIFATKHGVDLRLRLWPSPVNSPSPWLLWSHGGAFLFGMHEEVTPWVVPLLLRRGIHVVSFSYRFAPQASLEDIIDDANDAYAWCRAHLPTFLGTTVALDSYAVAGDSAGGTIAGLLAQTLTPPPRAFLANHALLDLADPFFRTRGDNVELSGEFDEAEVIAAAQDNDPAHAIITCPSPGRIGFGQGALRRAFHSLTLVVGRRQHLQGDVFTLLNRGNWIDAVLRGGSNEEKHVYAERHSPLRLLGGRGSDGVNGVATNGVNGHGEGNGTRSRYPHPPTYFLHGEADAIVPVEQSRDMAKRLRELGVPVGEYYEPGAGHVFDQRFSNRRVKGYDECCSAAVDFLEVYLRQ</sequence>
<dbReference type="AlphaFoldDB" id="A0A0J0XYB4"/>
<gene>
    <name evidence="4" type="ORF">CC85DRAFT_282172</name>
</gene>
<feature type="domain" description="Alpha/beta hydrolase fold-3" evidence="3">
    <location>
        <begin position="53"/>
        <end position="168"/>
    </location>
</feature>
<accession>A0A0J0XYB4</accession>
<dbReference type="PANTHER" id="PTHR48081:SF3">
    <property type="entry name" value="ALPHA_BETA HYDROLASE FOLD-3 DOMAIN-CONTAINING PROTEIN"/>
    <property type="match status" value="1"/>
</dbReference>
<evidence type="ECO:0000256" key="1">
    <source>
        <dbReference type="ARBA" id="ARBA00022801"/>
    </source>
</evidence>
<dbReference type="GO" id="GO:0016787">
    <property type="term" value="F:hydrolase activity"/>
    <property type="evidence" value="ECO:0007669"/>
    <property type="project" value="UniProtKB-KW"/>
</dbReference>
<protein>
    <submittedName>
        <fullName evidence="4">Alpha/beta-hydrolase</fullName>
    </submittedName>
</protein>
<dbReference type="GeneID" id="28982486"/>
<keyword evidence="1 4" id="KW-0378">Hydrolase</keyword>
<evidence type="ECO:0000259" key="3">
    <source>
        <dbReference type="Pfam" id="PF07859"/>
    </source>
</evidence>
<dbReference type="EMBL" id="KQ087179">
    <property type="protein sequence ID" value="KLT46035.1"/>
    <property type="molecule type" value="Genomic_DNA"/>
</dbReference>
<dbReference type="InterPro" id="IPR013094">
    <property type="entry name" value="AB_hydrolase_3"/>
</dbReference>
<evidence type="ECO:0000313" key="5">
    <source>
        <dbReference type="Proteomes" id="UP000053611"/>
    </source>
</evidence>
<keyword evidence="5" id="KW-1185">Reference proteome</keyword>
<dbReference type="InterPro" id="IPR001375">
    <property type="entry name" value="Peptidase_S9_cat"/>
</dbReference>
<dbReference type="Proteomes" id="UP000053611">
    <property type="component" value="Unassembled WGS sequence"/>
</dbReference>
<dbReference type="OrthoDB" id="2578778at2759"/>
<name>A0A0J0XYB4_9TREE</name>
<dbReference type="PANTHER" id="PTHR48081">
    <property type="entry name" value="AB HYDROLASE SUPERFAMILY PROTEIN C4A8.06C"/>
    <property type="match status" value="1"/>
</dbReference>
<dbReference type="InterPro" id="IPR050300">
    <property type="entry name" value="GDXG_lipolytic_enzyme"/>
</dbReference>
<dbReference type="SUPFAM" id="SSF53474">
    <property type="entry name" value="alpha/beta-Hydrolases"/>
    <property type="match status" value="1"/>
</dbReference>
<dbReference type="RefSeq" id="XP_018282526.1">
    <property type="nucleotide sequence ID" value="XM_018421883.1"/>
</dbReference>
<dbReference type="Pfam" id="PF00326">
    <property type="entry name" value="Peptidase_S9"/>
    <property type="match status" value="1"/>
</dbReference>
<reference evidence="4 5" key="1">
    <citation type="submission" date="2015-03" db="EMBL/GenBank/DDBJ databases">
        <title>Genomics and transcriptomics of the oil-accumulating basidiomycete yeast T. oleaginosus allow insights into substrate utilization and the diverse evolutionary trajectories of mating systems in fungi.</title>
        <authorList>
            <consortium name="DOE Joint Genome Institute"/>
            <person name="Kourist R."/>
            <person name="Kracht O."/>
            <person name="Bracharz F."/>
            <person name="Lipzen A."/>
            <person name="Nolan M."/>
            <person name="Ohm R."/>
            <person name="Grigoriev I."/>
            <person name="Sun S."/>
            <person name="Heitman J."/>
            <person name="Bruck T."/>
            <person name="Nowrousian M."/>
        </authorList>
    </citation>
    <scope>NUCLEOTIDE SEQUENCE [LARGE SCALE GENOMIC DNA]</scope>
    <source>
        <strain evidence="4 5">IBC0246</strain>
    </source>
</reference>
<dbReference type="STRING" id="879819.A0A0J0XYB4"/>
<dbReference type="InterPro" id="IPR029058">
    <property type="entry name" value="AB_hydrolase_fold"/>
</dbReference>
<evidence type="ECO:0000313" key="4">
    <source>
        <dbReference type="EMBL" id="KLT46035.1"/>
    </source>
</evidence>
<feature type="domain" description="Peptidase S9 prolyl oligopeptidase catalytic" evidence="2">
    <location>
        <begin position="302"/>
        <end position="350"/>
    </location>
</feature>
<dbReference type="Gene3D" id="3.40.50.1820">
    <property type="entry name" value="alpha/beta hydrolase"/>
    <property type="match status" value="1"/>
</dbReference>
<evidence type="ECO:0000259" key="2">
    <source>
        <dbReference type="Pfam" id="PF00326"/>
    </source>
</evidence>
<dbReference type="Pfam" id="PF07859">
    <property type="entry name" value="Abhydrolase_3"/>
    <property type="match status" value="1"/>
</dbReference>